<keyword evidence="2" id="KW-0732">Signal</keyword>
<evidence type="ECO:0000313" key="4">
    <source>
        <dbReference type="Proteomes" id="UP000272560"/>
    </source>
</evidence>
<keyword evidence="4" id="KW-1185">Reference proteome</keyword>
<evidence type="ECO:0008006" key="5">
    <source>
        <dbReference type="Google" id="ProtNLM"/>
    </source>
</evidence>
<dbReference type="OrthoDB" id="2991218at2"/>
<protein>
    <recommendedName>
        <fullName evidence="5">CHRD domain-containing protein</fullName>
    </recommendedName>
</protein>
<dbReference type="EMBL" id="QZVT01000003">
    <property type="protein sequence ID" value="RJT81004.1"/>
    <property type="molecule type" value="Genomic_DNA"/>
</dbReference>
<sequence>MNKKMRFLAVPALAISAVALAGSPAMAAHDGSYSSTLGQLNGTTGTGTITLDVAGDQATVNLQVSGLAETFMDAPFPHVQHIHGGAKGVCPTPADDANSDGIINVAEGVPGYGDILTTLTTSGASTPAEGLNLALGGQGGTYSVERTITIDEATQKSLAAGTAVVVVHGLDATTAGVPAEVFGSPSEIAPELPLGATSPALCGTLVKTQMGEMPYGGADTGVATESSSNTAGMIALGGGLVLAAAAGGTYAVRRRAADNA</sequence>
<keyword evidence="1" id="KW-0812">Transmembrane</keyword>
<name>A0A3A5MCW1_9MICC</name>
<feature type="transmembrane region" description="Helical" evidence="1">
    <location>
        <begin position="231"/>
        <end position="252"/>
    </location>
</feature>
<gene>
    <name evidence="3" type="ORF">D6T63_07380</name>
</gene>
<comment type="caution">
    <text evidence="3">The sequence shown here is derived from an EMBL/GenBank/DDBJ whole genome shotgun (WGS) entry which is preliminary data.</text>
</comment>
<accession>A0A3A5MCW1</accession>
<reference evidence="3 4" key="1">
    <citation type="submission" date="2018-09" db="EMBL/GenBank/DDBJ databases">
        <title>Novel species of Arthrobacter.</title>
        <authorList>
            <person name="Liu Q."/>
            <person name="Xin Y.-H."/>
        </authorList>
    </citation>
    <scope>NUCLEOTIDE SEQUENCE [LARGE SCALE GENOMIC DNA]</scope>
    <source>
        <strain evidence="3 4">Hz2</strain>
    </source>
</reference>
<keyword evidence="1" id="KW-0472">Membrane</keyword>
<feature type="signal peptide" evidence="2">
    <location>
        <begin position="1"/>
        <end position="27"/>
    </location>
</feature>
<evidence type="ECO:0000313" key="3">
    <source>
        <dbReference type="EMBL" id="RJT81004.1"/>
    </source>
</evidence>
<dbReference type="RefSeq" id="WP_120148350.1">
    <property type="nucleotide sequence ID" value="NZ_QZVT01000003.1"/>
</dbReference>
<evidence type="ECO:0000256" key="1">
    <source>
        <dbReference type="SAM" id="Phobius"/>
    </source>
</evidence>
<proteinExistence type="predicted"/>
<dbReference type="Proteomes" id="UP000272560">
    <property type="component" value="Unassembled WGS sequence"/>
</dbReference>
<organism evidence="3 4">
    <name type="scientific">Arthrobacter cheniae</name>
    <dbReference type="NCBI Taxonomy" id="1258888"/>
    <lineage>
        <taxon>Bacteria</taxon>
        <taxon>Bacillati</taxon>
        <taxon>Actinomycetota</taxon>
        <taxon>Actinomycetes</taxon>
        <taxon>Micrococcales</taxon>
        <taxon>Micrococcaceae</taxon>
        <taxon>Arthrobacter</taxon>
    </lineage>
</organism>
<dbReference type="AlphaFoldDB" id="A0A3A5MCW1"/>
<feature type="chain" id="PRO_5017473877" description="CHRD domain-containing protein" evidence="2">
    <location>
        <begin position="28"/>
        <end position="260"/>
    </location>
</feature>
<keyword evidence="1" id="KW-1133">Transmembrane helix</keyword>
<evidence type="ECO:0000256" key="2">
    <source>
        <dbReference type="SAM" id="SignalP"/>
    </source>
</evidence>